<keyword evidence="4" id="KW-0808">Transferase</keyword>
<accession>A0ABY9RGU5</accession>
<keyword evidence="4" id="KW-0548">Nucleotidyltransferase</keyword>
<dbReference type="CDD" id="cd01949">
    <property type="entry name" value="GGDEF"/>
    <property type="match status" value="1"/>
</dbReference>
<organism evidence="4 5">
    <name type="scientific">Undibacterium cyanobacteriorum</name>
    <dbReference type="NCBI Taxonomy" id="3073561"/>
    <lineage>
        <taxon>Bacteria</taxon>
        <taxon>Pseudomonadati</taxon>
        <taxon>Pseudomonadota</taxon>
        <taxon>Betaproteobacteria</taxon>
        <taxon>Burkholderiales</taxon>
        <taxon>Oxalobacteraceae</taxon>
        <taxon>Undibacterium</taxon>
    </lineage>
</organism>
<comment type="catalytic activity">
    <reaction evidence="2">
        <text>2 GTP = 3',3'-c-di-GMP + 2 diphosphate</text>
        <dbReference type="Rhea" id="RHEA:24898"/>
        <dbReference type="ChEBI" id="CHEBI:33019"/>
        <dbReference type="ChEBI" id="CHEBI:37565"/>
        <dbReference type="ChEBI" id="CHEBI:58805"/>
        <dbReference type="EC" id="2.7.7.65"/>
    </reaction>
</comment>
<dbReference type="PANTHER" id="PTHR45138:SF9">
    <property type="entry name" value="DIGUANYLATE CYCLASE DGCM-RELATED"/>
    <property type="match status" value="1"/>
</dbReference>
<proteinExistence type="predicted"/>
<dbReference type="GO" id="GO:0052621">
    <property type="term" value="F:diguanylate cyclase activity"/>
    <property type="evidence" value="ECO:0007669"/>
    <property type="project" value="UniProtKB-EC"/>
</dbReference>
<dbReference type="Gene3D" id="3.30.70.270">
    <property type="match status" value="1"/>
</dbReference>
<evidence type="ECO:0000259" key="3">
    <source>
        <dbReference type="PROSITE" id="PS50887"/>
    </source>
</evidence>
<dbReference type="PANTHER" id="PTHR45138">
    <property type="entry name" value="REGULATORY COMPONENTS OF SENSORY TRANSDUCTION SYSTEM"/>
    <property type="match status" value="1"/>
</dbReference>
<name>A0ABY9RGU5_9BURK</name>
<evidence type="ECO:0000313" key="4">
    <source>
        <dbReference type="EMBL" id="WMW80451.1"/>
    </source>
</evidence>
<gene>
    <name evidence="4" type="ORF">RF679_17670</name>
</gene>
<feature type="domain" description="GGDEF" evidence="3">
    <location>
        <begin position="93"/>
        <end position="225"/>
    </location>
</feature>
<dbReference type="NCBIfam" id="TIGR00254">
    <property type="entry name" value="GGDEF"/>
    <property type="match status" value="1"/>
</dbReference>
<dbReference type="SUPFAM" id="SSF55073">
    <property type="entry name" value="Nucleotide cyclase"/>
    <property type="match status" value="1"/>
</dbReference>
<dbReference type="SMART" id="SM00267">
    <property type="entry name" value="GGDEF"/>
    <property type="match status" value="1"/>
</dbReference>
<evidence type="ECO:0000313" key="5">
    <source>
        <dbReference type="Proteomes" id="UP001181355"/>
    </source>
</evidence>
<dbReference type="InterPro" id="IPR029787">
    <property type="entry name" value="Nucleotide_cyclase"/>
</dbReference>
<keyword evidence="5" id="KW-1185">Reference proteome</keyword>
<dbReference type="InterPro" id="IPR000160">
    <property type="entry name" value="GGDEF_dom"/>
</dbReference>
<dbReference type="PROSITE" id="PS50887">
    <property type="entry name" value="GGDEF"/>
    <property type="match status" value="1"/>
</dbReference>
<reference evidence="4" key="1">
    <citation type="submission" date="2023-09" db="EMBL/GenBank/DDBJ databases">
        <title>Undibacterium sp. 20NA77.5 isolated from freshwater.</title>
        <authorList>
            <person name="Le V."/>
            <person name="Ko S.-R."/>
            <person name="Ahn C.-Y."/>
            <person name="Oh H.-M."/>
        </authorList>
    </citation>
    <scope>NUCLEOTIDE SEQUENCE</scope>
    <source>
        <strain evidence="4">20NA77.5</strain>
    </source>
</reference>
<sequence>MAICLPLIFPRMGLEKMPRNTKQTVPFAQQQLLEAIAQIKEGGARDDVLPKLEAVMNQLQTLATHDHLTGALNRTTFLERLDNELQRSKRTGHTFTVALIGMDRLPEIMEAHGQDATKRILQVLTVEAAQVLRSLDSFGRVGATEFAIVMPTTWLDQSLVAVRRLKTRIAEYAWEDLSIGLQVSFCTGLTANAPGDEVETVMKRVTDALQKAQAMGIDQVAQVDVDLPDFDPHAE</sequence>
<dbReference type="EMBL" id="CP133720">
    <property type="protein sequence ID" value="WMW80451.1"/>
    <property type="molecule type" value="Genomic_DNA"/>
</dbReference>
<dbReference type="Pfam" id="PF00990">
    <property type="entry name" value="GGDEF"/>
    <property type="match status" value="1"/>
</dbReference>
<protein>
    <recommendedName>
        <fullName evidence="1">diguanylate cyclase</fullName>
        <ecNumber evidence="1">2.7.7.65</ecNumber>
    </recommendedName>
</protein>
<dbReference type="InterPro" id="IPR050469">
    <property type="entry name" value="Diguanylate_Cyclase"/>
</dbReference>
<evidence type="ECO:0000256" key="2">
    <source>
        <dbReference type="ARBA" id="ARBA00034247"/>
    </source>
</evidence>
<dbReference type="RefSeq" id="WP_309481944.1">
    <property type="nucleotide sequence ID" value="NZ_CP133720.1"/>
</dbReference>
<dbReference type="EC" id="2.7.7.65" evidence="1"/>
<evidence type="ECO:0000256" key="1">
    <source>
        <dbReference type="ARBA" id="ARBA00012528"/>
    </source>
</evidence>
<dbReference type="InterPro" id="IPR043128">
    <property type="entry name" value="Rev_trsase/Diguanyl_cyclase"/>
</dbReference>
<dbReference type="Proteomes" id="UP001181355">
    <property type="component" value="Chromosome"/>
</dbReference>